<name>A0A1B3BC41_9GAMM</name>
<organism evidence="1 2">
    <name type="scientific">Kangiella sediminilitoris</name>
    <dbReference type="NCBI Taxonomy" id="1144748"/>
    <lineage>
        <taxon>Bacteria</taxon>
        <taxon>Pseudomonadati</taxon>
        <taxon>Pseudomonadota</taxon>
        <taxon>Gammaproteobacteria</taxon>
        <taxon>Kangiellales</taxon>
        <taxon>Kangiellaceae</taxon>
        <taxon>Kangiella</taxon>
    </lineage>
</organism>
<gene>
    <name evidence="1" type="ORF">KS2013_1661</name>
</gene>
<protein>
    <recommendedName>
        <fullName evidence="3">DUF3617 family protein</fullName>
    </recommendedName>
</protein>
<keyword evidence="2" id="KW-1185">Reference proteome</keyword>
<proteinExistence type="predicted"/>
<evidence type="ECO:0000313" key="1">
    <source>
        <dbReference type="EMBL" id="AOE50371.1"/>
    </source>
</evidence>
<reference evidence="2" key="1">
    <citation type="submission" date="2015-08" db="EMBL/GenBank/DDBJ databases">
        <authorList>
            <person name="Kim K.M."/>
        </authorList>
    </citation>
    <scope>NUCLEOTIDE SEQUENCE [LARGE SCALE GENOMIC DNA]</scope>
    <source>
        <strain evidence="2">KCTC 23892</strain>
    </source>
</reference>
<evidence type="ECO:0008006" key="3">
    <source>
        <dbReference type="Google" id="ProtNLM"/>
    </source>
</evidence>
<dbReference type="Proteomes" id="UP000094147">
    <property type="component" value="Chromosome"/>
</dbReference>
<dbReference type="AlphaFoldDB" id="A0A1B3BC41"/>
<dbReference type="OrthoDB" id="6197043at2"/>
<dbReference type="InterPro" id="IPR022061">
    <property type="entry name" value="DUF3617"/>
</dbReference>
<dbReference type="RefSeq" id="WP_068992433.1">
    <property type="nucleotide sequence ID" value="NZ_CP012418.1"/>
</dbReference>
<accession>A0A1B3BC41</accession>
<dbReference type="Pfam" id="PF12276">
    <property type="entry name" value="DUF3617"/>
    <property type="match status" value="1"/>
</dbReference>
<dbReference type="STRING" id="1144748.KS2013_1661"/>
<dbReference type="KEGG" id="ksd:KS2013_1661"/>
<sequence>MKTQIFSGLIALTVSFSALSEGLEINPGLWETTMTRTNPISGDNVTQTTKECIKEKTIDPSDLVQEMEGCKLTHNDLVGNTLDFAMECSSEGVTSSISGNYEANDNEGEGSMDIAMNMMGQVMEMNMSWTSKRLGECPNLEG</sequence>
<evidence type="ECO:0000313" key="2">
    <source>
        <dbReference type="Proteomes" id="UP000094147"/>
    </source>
</evidence>
<dbReference type="EMBL" id="CP012418">
    <property type="protein sequence ID" value="AOE50371.1"/>
    <property type="molecule type" value="Genomic_DNA"/>
</dbReference>